<accession>A0A562KE45</accession>
<keyword evidence="2" id="KW-1133">Transmembrane helix</keyword>
<keyword evidence="2" id="KW-0472">Membrane</keyword>
<dbReference type="GO" id="GO:0008643">
    <property type="term" value="P:carbohydrate transport"/>
    <property type="evidence" value="ECO:0007669"/>
    <property type="project" value="InterPro"/>
</dbReference>
<protein>
    <submittedName>
        <fullName evidence="3">Na+/melibiose symporter-like transporter</fullName>
    </submittedName>
</protein>
<dbReference type="EMBL" id="VLKK01000006">
    <property type="protein sequence ID" value="TWH93698.1"/>
    <property type="molecule type" value="Genomic_DNA"/>
</dbReference>
<comment type="caution">
    <text evidence="3">The sequence shown here is derived from an EMBL/GenBank/DDBJ whole genome shotgun (WGS) entry which is preliminary data.</text>
</comment>
<dbReference type="PANTHER" id="PTHR11328:SF24">
    <property type="entry name" value="MAJOR FACILITATOR SUPERFAMILY (MFS) PROFILE DOMAIN-CONTAINING PROTEIN"/>
    <property type="match status" value="1"/>
</dbReference>
<feature type="transmembrane region" description="Helical" evidence="2">
    <location>
        <begin position="313"/>
        <end position="334"/>
    </location>
</feature>
<feature type="transmembrane region" description="Helical" evidence="2">
    <location>
        <begin position="174"/>
        <end position="196"/>
    </location>
</feature>
<keyword evidence="2" id="KW-0812">Transmembrane</keyword>
<evidence type="ECO:0000313" key="3">
    <source>
        <dbReference type="EMBL" id="TWH93698.1"/>
    </source>
</evidence>
<organism evidence="3 4">
    <name type="scientific">Sphingobium wenxiniae (strain DSM 21828 / CGMCC 1.7748 / JZ-1)</name>
    <dbReference type="NCBI Taxonomy" id="595605"/>
    <lineage>
        <taxon>Bacteria</taxon>
        <taxon>Pseudomonadati</taxon>
        <taxon>Pseudomonadota</taxon>
        <taxon>Alphaproteobacteria</taxon>
        <taxon>Sphingomonadales</taxon>
        <taxon>Sphingomonadaceae</taxon>
        <taxon>Sphingobium</taxon>
    </lineage>
</organism>
<dbReference type="Pfam" id="PF13347">
    <property type="entry name" value="MFS_2"/>
    <property type="match status" value="1"/>
</dbReference>
<dbReference type="InterPro" id="IPR036259">
    <property type="entry name" value="MFS_trans_sf"/>
</dbReference>
<reference evidence="3 4" key="1">
    <citation type="journal article" date="2015" name="Stand. Genomic Sci.">
        <title>Genomic Encyclopedia of Bacterial and Archaeal Type Strains, Phase III: the genomes of soil and plant-associated and newly described type strains.</title>
        <authorList>
            <person name="Whitman W.B."/>
            <person name="Woyke T."/>
            <person name="Klenk H.P."/>
            <person name="Zhou Y."/>
            <person name="Lilburn T.G."/>
            <person name="Beck B.J."/>
            <person name="De Vos P."/>
            <person name="Vandamme P."/>
            <person name="Eisen J.A."/>
            <person name="Garrity G."/>
            <person name="Hugenholtz P."/>
            <person name="Kyrpides N.C."/>
        </authorList>
    </citation>
    <scope>NUCLEOTIDE SEQUENCE [LARGE SCALE GENOMIC DNA]</scope>
    <source>
        <strain evidence="3 4">CGMCC 1.7748</strain>
    </source>
</reference>
<dbReference type="Proteomes" id="UP000316624">
    <property type="component" value="Unassembled WGS sequence"/>
</dbReference>
<feature type="transmembrane region" description="Helical" evidence="2">
    <location>
        <begin position="289"/>
        <end position="307"/>
    </location>
</feature>
<sequence>MTAANISAKNLALLTAVAAPLASLSLSLTTILPQDLTRNHGVTLAQAGFAFMIIRLADIAIDPFLGSLMDRTRSRLGRYQIWILGGSLPLGVGVLLCFFPPAQVSFPYLIFALATAYLGFSIMALSHLALCAAQTDDYAARGKVFAWWQVYTTIGLLVAMLLPKLLDGRLGLDLVQWMGITILGLITTSTLATVFLSKAGPAKAPGAHGGFKAYLGLFALPSTRRVMLAELFLGLSAGIAAVTGLMFITSVKHFTIGDFGSQLVIYFLVGMISSPAWAWISARMEKHRALMLGAICLSLSQLIFLLVPPGNLLFLLLVPAVFGGFSYTSVSMLPRAMLADVADEERLLHGSDRTALLFALLTGIFKLGHALSVGIGFLALDAFGYVPALGADNSPAALTGLAVVYGGFTTVCAMIAFCAMIRYPLTGRRHSEIRAALEKLDGAKA</sequence>
<dbReference type="GO" id="GO:0005886">
    <property type="term" value="C:plasma membrane"/>
    <property type="evidence" value="ECO:0007669"/>
    <property type="project" value="TreeGrafter"/>
</dbReference>
<dbReference type="RefSeq" id="WP_021245340.1">
    <property type="nucleotide sequence ID" value="NZ_JACIIY010000004.1"/>
</dbReference>
<proteinExistence type="inferred from homology"/>
<evidence type="ECO:0000256" key="1">
    <source>
        <dbReference type="ARBA" id="ARBA00009617"/>
    </source>
</evidence>
<keyword evidence="4" id="KW-1185">Reference proteome</keyword>
<name>A0A562KE45_SPHWJ</name>
<feature type="transmembrane region" description="Helical" evidence="2">
    <location>
        <begin position="108"/>
        <end position="132"/>
    </location>
</feature>
<dbReference type="SUPFAM" id="SSF103473">
    <property type="entry name" value="MFS general substrate transporter"/>
    <property type="match status" value="1"/>
</dbReference>
<feature type="transmembrane region" description="Helical" evidence="2">
    <location>
        <begin position="144"/>
        <end position="162"/>
    </location>
</feature>
<feature type="transmembrane region" description="Helical" evidence="2">
    <location>
        <begin position="355"/>
        <end position="380"/>
    </location>
</feature>
<evidence type="ECO:0000256" key="2">
    <source>
        <dbReference type="SAM" id="Phobius"/>
    </source>
</evidence>
<feature type="transmembrane region" description="Helical" evidence="2">
    <location>
        <begin position="263"/>
        <end position="282"/>
    </location>
</feature>
<dbReference type="PANTHER" id="PTHR11328">
    <property type="entry name" value="MAJOR FACILITATOR SUPERFAMILY DOMAIN-CONTAINING PROTEIN"/>
    <property type="match status" value="1"/>
</dbReference>
<feature type="transmembrane region" description="Helical" evidence="2">
    <location>
        <begin position="43"/>
        <end position="61"/>
    </location>
</feature>
<evidence type="ECO:0000313" key="4">
    <source>
        <dbReference type="Proteomes" id="UP000316624"/>
    </source>
</evidence>
<gene>
    <name evidence="3" type="ORF">IQ35_01907</name>
</gene>
<comment type="similarity">
    <text evidence="1">Belongs to the sodium:galactoside symporter (TC 2.A.2) family.</text>
</comment>
<dbReference type="AlphaFoldDB" id="A0A562KE45"/>
<dbReference type="GO" id="GO:0015293">
    <property type="term" value="F:symporter activity"/>
    <property type="evidence" value="ECO:0007669"/>
    <property type="project" value="InterPro"/>
</dbReference>
<feature type="transmembrane region" description="Helical" evidence="2">
    <location>
        <begin position="81"/>
        <end position="102"/>
    </location>
</feature>
<feature type="transmembrane region" description="Helical" evidence="2">
    <location>
        <begin position="400"/>
        <end position="421"/>
    </location>
</feature>
<feature type="transmembrane region" description="Helical" evidence="2">
    <location>
        <begin position="231"/>
        <end position="251"/>
    </location>
</feature>
<dbReference type="Gene3D" id="1.20.1250.20">
    <property type="entry name" value="MFS general substrate transporter like domains"/>
    <property type="match status" value="2"/>
</dbReference>
<dbReference type="InterPro" id="IPR039672">
    <property type="entry name" value="MFS_2"/>
</dbReference>